<name>A0A6N7IMV6_9FIRM</name>
<feature type="binding site" evidence="7">
    <location>
        <position position="130"/>
    </location>
    <ligand>
        <name>[2Fe-2S] cluster</name>
        <dbReference type="ChEBI" id="CHEBI:190135"/>
    </ligand>
</feature>
<keyword evidence="8" id="KW-0560">Oxidoreductase</keyword>
<dbReference type="OrthoDB" id="9807941at2"/>
<dbReference type="Gene3D" id="1.10.10.1590">
    <property type="entry name" value="NADH-quinone oxidoreductase subunit E"/>
    <property type="match status" value="1"/>
</dbReference>
<reference evidence="8 9" key="1">
    <citation type="submission" date="2019-10" db="EMBL/GenBank/DDBJ databases">
        <title>Comparative genomics of sulfur disproportionating microorganisms.</title>
        <authorList>
            <person name="Ward L.M."/>
            <person name="Bertran E."/>
            <person name="Johnston D."/>
        </authorList>
    </citation>
    <scope>NUCLEOTIDE SEQUENCE [LARGE SCALE GENOMIC DNA]</scope>
    <source>
        <strain evidence="8 9">DSM 14055</strain>
    </source>
</reference>
<dbReference type="EMBL" id="WHYR01000003">
    <property type="protein sequence ID" value="MQL50983.1"/>
    <property type="molecule type" value="Genomic_DNA"/>
</dbReference>
<dbReference type="FunFam" id="3.40.30.10:FF:000015">
    <property type="entry name" value="NADH-quinone oxidoreductase subunit E"/>
    <property type="match status" value="1"/>
</dbReference>
<feature type="binding site" evidence="7">
    <location>
        <position position="90"/>
    </location>
    <ligand>
        <name>[2Fe-2S] cluster</name>
        <dbReference type="ChEBI" id="CHEBI:190135"/>
    </ligand>
</feature>
<gene>
    <name evidence="8" type="primary">nuoE</name>
    <name evidence="8" type="ORF">GFC01_01600</name>
</gene>
<evidence type="ECO:0000256" key="2">
    <source>
        <dbReference type="ARBA" id="ARBA00022714"/>
    </source>
</evidence>
<dbReference type="Gene3D" id="3.40.30.10">
    <property type="entry name" value="Glutaredoxin"/>
    <property type="match status" value="1"/>
</dbReference>
<evidence type="ECO:0000256" key="7">
    <source>
        <dbReference type="PIRSR" id="PIRSR000216-1"/>
    </source>
</evidence>
<dbReference type="PROSITE" id="PS01099">
    <property type="entry name" value="COMPLEX1_24K"/>
    <property type="match status" value="1"/>
</dbReference>
<dbReference type="InterPro" id="IPR041921">
    <property type="entry name" value="NuoE_N"/>
</dbReference>
<dbReference type="CDD" id="cd03064">
    <property type="entry name" value="TRX_Fd_NuoE"/>
    <property type="match status" value="1"/>
</dbReference>
<evidence type="ECO:0000313" key="8">
    <source>
        <dbReference type="EMBL" id="MQL50983.1"/>
    </source>
</evidence>
<protein>
    <submittedName>
        <fullName evidence="8">NADH-quinone oxidoreductase subunit NuoE</fullName>
        <ecNumber evidence="8">1.6.5.11</ecNumber>
    </submittedName>
</protein>
<evidence type="ECO:0000313" key="9">
    <source>
        <dbReference type="Proteomes" id="UP000441717"/>
    </source>
</evidence>
<comment type="caution">
    <text evidence="8">The sequence shown here is derived from an EMBL/GenBank/DDBJ whole genome shotgun (WGS) entry which is preliminary data.</text>
</comment>
<dbReference type="EC" id="1.6.5.11" evidence="8"/>
<feature type="binding site" evidence="7">
    <location>
        <position position="85"/>
    </location>
    <ligand>
        <name>[2Fe-2S] cluster</name>
        <dbReference type="ChEBI" id="CHEBI:190135"/>
    </ligand>
</feature>
<dbReference type="Pfam" id="PF01257">
    <property type="entry name" value="2Fe-2S_thioredx"/>
    <property type="match status" value="1"/>
</dbReference>
<dbReference type="GO" id="GO:0051537">
    <property type="term" value="F:2 iron, 2 sulfur cluster binding"/>
    <property type="evidence" value="ECO:0007669"/>
    <property type="project" value="UniProtKB-KW"/>
</dbReference>
<dbReference type="InterPro" id="IPR002023">
    <property type="entry name" value="NuoE-like"/>
</dbReference>
<evidence type="ECO:0000256" key="1">
    <source>
        <dbReference type="ARBA" id="ARBA00010643"/>
    </source>
</evidence>
<dbReference type="GO" id="GO:0046872">
    <property type="term" value="F:metal ion binding"/>
    <property type="evidence" value="ECO:0007669"/>
    <property type="project" value="UniProtKB-KW"/>
</dbReference>
<feature type="binding site" evidence="7">
    <location>
        <position position="126"/>
    </location>
    <ligand>
        <name>[2Fe-2S] cluster</name>
        <dbReference type="ChEBI" id="CHEBI:190135"/>
    </ligand>
</feature>
<sequence>MGTACTCGGELTRKLEELLQRHRGQPGALIQVLHQAQNIYGYLPKEVLKKVSLTLNVPLSRVYGVVSFYSFFTTKPKGKHQISVCKGTACYVRGAGQLLNQLQEEMGLKPGDTTDDGEFSLEVVRCLGACGLGPVITVDQDVHARLVPARLKEVLDNYRQASSNK</sequence>
<evidence type="ECO:0000256" key="5">
    <source>
        <dbReference type="ARBA" id="ARBA00023014"/>
    </source>
</evidence>
<keyword evidence="2 7" id="KW-0001">2Fe-2S</keyword>
<dbReference type="InterPro" id="IPR036249">
    <property type="entry name" value="Thioredoxin-like_sf"/>
</dbReference>
<dbReference type="InterPro" id="IPR028431">
    <property type="entry name" value="NADP_DH_HndA-like"/>
</dbReference>
<evidence type="ECO:0000256" key="6">
    <source>
        <dbReference type="ARBA" id="ARBA00034078"/>
    </source>
</evidence>
<dbReference type="GO" id="GO:0016491">
    <property type="term" value="F:oxidoreductase activity"/>
    <property type="evidence" value="ECO:0007669"/>
    <property type="project" value="UniProtKB-KW"/>
</dbReference>
<comment type="cofactor">
    <cofactor evidence="6">
        <name>[2Fe-2S] cluster</name>
        <dbReference type="ChEBI" id="CHEBI:190135"/>
    </cofactor>
</comment>
<comment type="cofactor">
    <cofactor evidence="7">
        <name>[2Fe-2S] cluster</name>
        <dbReference type="ChEBI" id="CHEBI:190135"/>
    </cofactor>
    <text evidence="7">Binds 1 [2Fe-2S] cluster.</text>
</comment>
<evidence type="ECO:0000256" key="4">
    <source>
        <dbReference type="ARBA" id="ARBA00023004"/>
    </source>
</evidence>
<comment type="similarity">
    <text evidence="1">Belongs to the complex I 24 kDa subunit family.</text>
</comment>
<keyword evidence="9" id="KW-1185">Reference proteome</keyword>
<dbReference type="SUPFAM" id="SSF52833">
    <property type="entry name" value="Thioredoxin-like"/>
    <property type="match status" value="1"/>
</dbReference>
<evidence type="ECO:0000256" key="3">
    <source>
        <dbReference type="ARBA" id="ARBA00022723"/>
    </source>
</evidence>
<dbReference type="InterPro" id="IPR042128">
    <property type="entry name" value="NuoE_dom"/>
</dbReference>
<keyword evidence="5 7" id="KW-0411">Iron-sulfur</keyword>
<dbReference type="PANTHER" id="PTHR43342:SF2">
    <property type="entry name" value="POTENTIAL NAD-REDUCING HYDROGENASE SUBUNIT"/>
    <property type="match status" value="1"/>
</dbReference>
<dbReference type="AlphaFoldDB" id="A0A6N7IMV6"/>
<dbReference type="FunFam" id="1.10.10.1590:FF:000001">
    <property type="entry name" value="NADH-quinone oxidoreductase subunit E"/>
    <property type="match status" value="1"/>
</dbReference>
<dbReference type="NCBIfam" id="NF005722">
    <property type="entry name" value="PRK07539.1-2"/>
    <property type="match status" value="1"/>
</dbReference>
<dbReference type="PANTHER" id="PTHR43342">
    <property type="entry name" value="NADH-QUINONE OXIDOREDUCTASE, E SUBUNIT"/>
    <property type="match status" value="1"/>
</dbReference>
<dbReference type="PIRSF" id="PIRSF000216">
    <property type="entry name" value="NADH_DH_24kDa"/>
    <property type="match status" value="1"/>
</dbReference>
<keyword evidence="3 7" id="KW-0479">Metal-binding</keyword>
<proteinExistence type="inferred from homology"/>
<keyword evidence="4 7" id="KW-0408">Iron</keyword>
<organism evidence="8 9">
    <name type="scientific">Desulfofundulus thermobenzoicus</name>
    <dbReference type="NCBI Taxonomy" id="29376"/>
    <lineage>
        <taxon>Bacteria</taxon>
        <taxon>Bacillati</taxon>
        <taxon>Bacillota</taxon>
        <taxon>Clostridia</taxon>
        <taxon>Eubacteriales</taxon>
        <taxon>Peptococcaceae</taxon>
        <taxon>Desulfofundulus</taxon>
    </lineage>
</organism>
<dbReference type="Proteomes" id="UP000441717">
    <property type="component" value="Unassembled WGS sequence"/>
</dbReference>
<accession>A0A6N7IMV6</accession>
<dbReference type="RefSeq" id="WP_152944905.1">
    <property type="nucleotide sequence ID" value="NZ_WHYR01000003.1"/>
</dbReference>